<evidence type="ECO:0000313" key="2">
    <source>
        <dbReference type="EMBL" id="TGB03792.1"/>
    </source>
</evidence>
<gene>
    <name evidence="2" type="ORF">E4663_01940</name>
</gene>
<sequence length="100" mass="11881">MQILIYILILLPFALVFYFAFKYSGYRKGNIVLHLDEWYKDHGKYVNAIEHELKRQGKEARYLGRFQFYIDGKHYMLNPVMERVGGVPVQRTILQPVKEG</sequence>
<dbReference type="Proteomes" id="UP000297982">
    <property type="component" value="Unassembled WGS sequence"/>
</dbReference>
<reference evidence="2 3" key="1">
    <citation type="journal article" date="2003" name="Int. J. Syst. Evol. Microbiol.">
        <title>Halobacillus salinus sp. nov., isolated from a salt lake on the coast of the East Sea in Korea.</title>
        <authorList>
            <person name="Yoon J.H."/>
            <person name="Kang K.H."/>
            <person name="Park Y.H."/>
        </authorList>
    </citation>
    <scope>NUCLEOTIDE SEQUENCE [LARGE SCALE GENOMIC DNA]</scope>
    <source>
        <strain evidence="2 3">HSL-3</strain>
    </source>
</reference>
<keyword evidence="1" id="KW-0812">Transmembrane</keyword>
<keyword evidence="1" id="KW-1133">Transmembrane helix</keyword>
<proteinExistence type="predicted"/>
<protein>
    <submittedName>
        <fullName evidence="2">Uncharacterized protein</fullName>
    </submittedName>
</protein>
<organism evidence="2 3">
    <name type="scientific">Halobacillus salinus</name>
    <dbReference type="NCBI Taxonomy" id="192814"/>
    <lineage>
        <taxon>Bacteria</taxon>
        <taxon>Bacillati</taxon>
        <taxon>Bacillota</taxon>
        <taxon>Bacilli</taxon>
        <taxon>Bacillales</taxon>
        <taxon>Bacillaceae</taxon>
        <taxon>Halobacillus</taxon>
    </lineage>
</organism>
<dbReference type="AlphaFoldDB" id="A0A4Z0H001"/>
<evidence type="ECO:0000256" key="1">
    <source>
        <dbReference type="SAM" id="Phobius"/>
    </source>
</evidence>
<name>A0A4Z0H001_9BACI</name>
<dbReference type="EMBL" id="SRJC01000001">
    <property type="protein sequence ID" value="TGB03792.1"/>
    <property type="molecule type" value="Genomic_DNA"/>
</dbReference>
<keyword evidence="3" id="KW-1185">Reference proteome</keyword>
<comment type="caution">
    <text evidence="2">The sequence shown here is derived from an EMBL/GenBank/DDBJ whole genome shotgun (WGS) entry which is preliminary data.</text>
</comment>
<feature type="transmembrane region" description="Helical" evidence="1">
    <location>
        <begin position="6"/>
        <end position="21"/>
    </location>
</feature>
<evidence type="ECO:0000313" key="3">
    <source>
        <dbReference type="Proteomes" id="UP000297982"/>
    </source>
</evidence>
<dbReference type="RefSeq" id="WP_135326502.1">
    <property type="nucleotide sequence ID" value="NZ_SRJC01000001.1"/>
</dbReference>
<keyword evidence="1" id="KW-0472">Membrane</keyword>
<accession>A0A4Z0H001</accession>